<keyword evidence="4 6" id="KW-0804">Transcription</keyword>
<evidence type="ECO:0000256" key="4">
    <source>
        <dbReference type="ARBA" id="ARBA00023163"/>
    </source>
</evidence>
<protein>
    <recommendedName>
        <fullName evidence="6">DNA-directed RNA polymerase III subunit RPC6</fullName>
        <shortName evidence="6">RNA polymerase III subunit C6</shortName>
    </recommendedName>
</protein>
<keyword evidence="3 6" id="KW-0240">DNA-directed RNA polymerase</keyword>
<dbReference type="InterPro" id="IPR036390">
    <property type="entry name" value="WH_DNA-bd_sf"/>
</dbReference>
<dbReference type="GO" id="GO:0006383">
    <property type="term" value="P:transcription by RNA polymerase III"/>
    <property type="evidence" value="ECO:0007669"/>
    <property type="project" value="UniProtKB-UniRule"/>
</dbReference>
<dbReference type="PIRSF" id="PIRSF028763">
    <property type="entry name" value="RNA_pol_Rpc34"/>
    <property type="match status" value="1"/>
</dbReference>
<dbReference type="GO" id="GO:0005654">
    <property type="term" value="C:nucleoplasm"/>
    <property type="evidence" value="ECO:0007669"/>
    <property type="project" value="UniProtKB-ARBA"/>
</dbReference>
<name>A0AAD5UFY0_9FUNG</name>
<comment type="subcellular location">
    <subcellularLocation>
        <location evidence="1 6">Nucleus</location>
    </subcellularLocation>
</comment>
<dbReference type="SUPFAM" id="SSF46785">
    <property type="entry name" value="Winged helix' DNA-binding domain"/>
    <property type="match status" value="1"/>
</dbReference>
<evidence type="ECO:0000256" key="2">
    <source>
        <dbReference type="ARBA" id="ARBA00011038"/>
    </source>
</evidence>
<gene>
    <name evidence="7" type="primary">RPC34</name>
    <name evidence="7" type="ORF">HK103_007487</name>
</gene>
<keyword evidence="8" id="KW-1185">Reference proteome</keyword>
<evidence type="ECO:0000256" key="5">
    <source>
        <dbReference type="ARBA" id="ARBA00023242"/>
    </source>
</evidence>
<dbReference type="InterPro" id="IPR007832">
    <property type="entry name" value="RNA_pol_Rpc34"/>
</dbReference>
<dbReference type="GO" id="GO:0005666">
    <property type="term" value="C:RNA polymerase III complex"/>
    <property type="evidence" value="ECO:0007669"/>
    <property type="project" value="UniProtKB-UniRule"/>
</dbReference>
<evidence type="ECO:0000256" key="1">
    <source>
        <dbReference type="ARBA" id="ARBA00004123"/>
    </source>
</evidence>
<dbReference type="InterPro" id="IPR036388">
    <property type="entry name" value="WH-like_DNA-bd_sf"/>
</dbReference>
<evidence type="ECO:0000313" key="7">
    <source>
        <dbReference type="EMBL" id="KAJ3254166.1"/>
    </source>
</evidence>
<dbReference type="EMBL" id="JADGKB010000091">
    <property type="protein sequence ID" value="KAJ3254166.1"/>
    <property type="molecule type" value="Genomic_DNA"/>
</dbReference>
<evidence type="ECO:0000256" key="3">
    <source>
        <dbReference type="ARBA" id="ARBA00022478"/>
    </source>
</evidence>
<dbReference type="Proteomes" id="UP001210925">
    <property type="component" value="Unassembled WGS sequence"/>
</dbReference>
<proteinExistence type="inferred from homology"/>
<evidence type="ECO:0000313" key="8">
    <source>
        <dbReference type="Proteomes" id="UP001210925"/>
    </source>
</evidence>
<reference evidence="7" key="1">
    <citation type="submission" date="2020-05" db="EMBL/GenBank/DDBJ databases">
        <title>Phylogenomic resolution of chytrid fungi.</title>
        <authorList>
            <person name="Stajich J.E."/>
            <person name="Amses K."/>
            <person name="Simmons R."/>
            <person name="Seto K."/>
            <person name="Myers J."/>
            <person name="Bonds A."/>
            <person name="Quandt C.A."/>
            <person name="Barry K."/>
            <person name="Liu P."/>
            <person name="Grigoriev I."/>
            <person name="Longcore J.E."/>
            <person name="James T.Y."/>
        </authorList>
    </citation>
    <scope>NUCLEOTIDE SEQUENCE</scope>
    <source>
        <strain evidence="7">PLAUS21</strain>
    </source>
</reference>
<comment type="caution">
    <text evidence="7">The sequence shown here is derived from an EMBL/GenBank/DDBJ whole genome shotgun (WGS) entry which is preliminary data.</text>
</comment>
<dbReference type="Pfam" id="PF05158">
    <property type="entry name" value="RNA_pol_Rpc34"/>
    <property type="match status" value="1"/>
</dbReference>
<accession>A0AAD5UFY0</accession>
<dbReference type="FunFam" id="1.10.10.10:FF:000116">
    <property type="entry name" value="DNA-directed RNA polymerase III subunit RPC6"/>
    <property type="match status" value="1"/>
</dbReference>
<dbReference type="PANTHER" id="PTHR12780">
    <property type="entry name" value="RNA POLYMERASE III DNA DIRECTED , 39KD SUBUNIT-RELATED"/>
    <property type="match status" value="1"/>
</dbReference>
<comment type="similarity">
    <text evidence="2 6">Belongs to the eukaryotic RPC34/RPC39 RNA polymerase subunit family.</text>
</comment>
<organism evidence="7 8">
    <name type="scientific">Boothiomyces macroporosus</name>
    <dbReference type="NCBI Taxonomy" id="261099"/>
    <lineage>
        <taxon>Eukaryota</taxon>
        <taxon>Fungi</taxon>
        <taxon>Fungi incertae sedis</taxon>
        <taxon>Chytridiomycota</taxon>
        <taxon>Chytridiomycota incertae sedis</taxon>
        <taxon>Chytridiomycetes</taxon>
        <taxon>Rhizophydiales</taxon>
        <taxon>Terramycetaceae</taxon>
        <taxon>Boothiomyces</taxon>
    </lineage>
</organism>
<dbReference type="InterPro" id="IPR016049">
    <property type="entry name" value="RNA_pol_Rpc34-like"/>
</dbReference>
<dbReference type="GO" id="GO:0005737">
    <property type="term" value="C:cytoplasm"/>
    <property type="evidence" value="ECO:0007669"/>
    <property type="project" value="UniProtKB-ARBA"/>
</dbReference>
<sequence>MTKQELILSILNKTNSITIEGLQQEANELTQEEFQETLNILVSEKRIEVLTLQGKMILKARNDDEVQRYQTMNQNEIIVYQFIKDAGNKGTWVKHIKEKSGLHTKIVNDAIKSLEKHKHIKLIKSVKNPTKKVYMLYDLEPNEELTGGSWYDDEKMDIEFINQLSNHILKFIQSKSLPTNEQKIYSTRYAHFPSLSQIHSFITKSGITTQPLSMEDVKSLVERLVYDGQVKRLDLEEDQIYQAKRNYNG</sequence>
<dbReference type="Gene3D" id="1.10.10.10">
    <property type="entry name" value="Winged helix-like DNA-binding domain superfamily/Winged helix DNA-binding domain"/>
    <property type="match status" value="1"/>
</dbReference>
<evidence type="ECO:0000256" key="6">
    <source>
        <dbReference type="PIRNR" id="PIRNR028763"/>
    </source>
</evidence>
<comment type="function">
    <text evidence="6">DNA-dependent RNA polymerase catalyzes the transcription of DNA into RNA using the four ribonucleoside triphosphates as substrates. Specific peripheric component of RNA polymerase III which synthesizes small RNAs, such as 5S rRNA and tRNAs.</text>
</comment>
<dbReference type="AlphaFoldDB" id="A0AAD5UFY0"/>
<keyword evidence="5 6" id="KW-0539">Nucleus</keyword>